<dbReference type="InterPro" id="IPR003256">
    <property type="entry name" value="Ribosomal_uL24"/>
</dbReference>
<dbReference type="InterPro" id="IPR014722">
    <property type="entry name" value="Rib_uL2_dom2"/>
</dbReference>
<dbReference type="InterPro" id="IPR005825">
    <property type="entry name" value="Ribosomal_uL24_CS"/>
</dbReference>
<dbReference type="GO" id="GO:0005840">
    <property type="term" value="C:ribosome"/>
    <property type="evidence" value="ECO:0007669"/>
    <property type="project" value="UniProtKB-KW"/>
</dbReference>
<evidence type="ECO:0000256" key="3">
    <source>
        <dbReference type="ARBA" id="ARBA00023274"/>
    </source>
</evidence>
<keyword evidence="2 5" id="KW-0689">Ribosomal protein</keyword>
<keyword evidence="5" id="KW-0694">RNA-binding</keyword>
<comment type="function">
    <text evidence="5">One of the proteins that surrounds the polypeptide exit tunnel on the outside of the subunit.</text>
</comment>
<dbReference type="Pfam" id="PF00467">
    <property type="entry name" value="KOW"/>
    <property type="match status" value="1"/>
</dbReference>
<comment type="function">
    <text evidence="5">One of two assembly initiator proteins, it binds directly to the 5'-end of the 23S rRNA, where it nucleates assembly of the 50S subunit.</text>
</comment>
<dbReference type="GO" id="GO:1990904">
    <property type="term" value="C:ribonucleoprotein complex"/>
    <property type="evidence" value="ECO:0007669"/>
    <property type="project" value="UniProtKB-KW"/>
</dbReference>
<dbReference type="SMART" id="SM00739">
    <property type="entry name" value="KOW"/>
    <property type="match status" value="1"/>
</dbReference>
<dbReference type="InterPro" id="IPR008991">
    <property type="entry name" value="Translation_prot_SH3-like_sf"/>
</dbReference>
<evidence type="ECO:0000313" key="8">
    <source>
        <dbReference type="EMBL" id="OHA13592.1"/>
    </source>
</evidence>
<dbReference type="PROSITE" id="PS01108">
    <property type="entry name" value="RIBOSOMAL_L24"/>
    <property type="match status" value="1"/>
</dbReference>
<dbReference type="GO" id="GO:0006412">
    <property type="term" value="P:translation"/>
    <property type="evidence" value="ECO:0007669"/>
    <property type="project" value="UniProtKB-UniRule"/>
</dbReference>
<dbReference type="Gene3D" id="2.30.30.30">
    <property type="match status" value="1"/>
</dbReference>
<reference evidence="8 9" key="1">
    <citation type="journal article" date="2016" name="Nat. Commun.">
        <title>Thousands of microbial genomes shed light on interconnected biogeochemical processes in an aquifer system.</title>
        <authorList>
            <person name="Anantharaman K."/>
            <person name="Brown C.T."/>
            <person name="Hug L.A."/>
            <person name="Sharon I."/>
            <person name="Castelle C.J."/>
            <person name="Probst A.J."/>
            <person name="Thomas B.C."/>
            <person name="Singh A."/>
            <person name="Wilkins M.J."/>
            <person name="Karaoz U."/>
            <person name="Brodie E.L."/>
            <person name="Williams K.H."/>
            <person name="Hubbard S.S."/>
            <person name="Banfield J.F."/>
        </authorList>
    </citation>
    <scope>NUCLEOTIDE SEQUENCE [LARGE SCALE GENOMIC DNA]</scope>
</reference>
<evidence type="ECO:0000256" key="1">
    <source>
        <dbReference type="ARBA" id="ARBA00010618"/>
    </source>
</evidence>
<dbReference type="PANTHER" id="PTHR12903">
    <property type="entry name" value="MITOCHONDRIAL RIBOSOMAL PROTEIN L24"/>
    <property type="match status" value="1"/>
</dbReference>
<gene>
    <name evidence="5" type="primary">rplX</name>
    <name evidence="8" type="ORF">A2909_02320</name>
</gene>
<evidence type="ECO:0000256" key="6">
    <source>
        <dbReference type="RuleBase" id="RU003477"/>
    </source>
</evidence>
<dbReference type="CDD" id="cd06089">
    <property type="entry name" value="KOW_RPL26"/>
    <property type="match status" value="1"/>
</dbReference>
<name>A0A1G2LRU6_9BACT</name>
<dbReference type="GO" id="GO:0019843">
    <property type="term" value="F:rRNA binding"/>
    <property type="evidence" value="ECO:0007669"/>
    <property type="project" value="UniProtKB-UniRule"/>
</dbReference>
<dbReference type="Proteomes" id="UP000178302">
    <property type="component" value="Unassembled WGS sequence"/>
</dbReference>
<dbReference type="InterPro" id="IPR041988">
    <property type="entry name" value="Ribosomal_uL24_KOW"/>
</dbReference>
<organism evidence="8 9">
    <name type="scientific">Candidatus Tagabacteria bacterium RIFCSPLOWO2_01_FULL_39_11</name>
    <dbReference type="NCBI Taxonomy" id="1802295"/>
    <lineage>
        <taxon>Bacteria</taxon>
        <taxon>Candidatus Tagaibacteriota</taxon>
    </lineage>
</organism>
<keyword evidence="5" id="KW-0699">rRNA-binding</keyword>
<dbReference type="EMBL" id="MHQZ01000029">
    <property type="protein sequence ID" value="OHA13592.1"/>
    <property type="molecule type" value="Genomic_DNA"/>
</dbReference>
<evidence type="ECO:0000313" key="9">
    <source>
        <dbReference type="Proteomes" id="UP000178302"/>
    </source>
</evidence>
<comment type="caution">
    <text evidence="8">The sequence shown here is derived from an EMBL/GenBank/DDBJ whole genome shotgun (WGS) entry which is preliminary data.</text>
</comment>
<dbReference type="Pfam" id="PF17136">
    <property type="entry name" value="ribosomal_L24"/>
    <property type="match status" value="1"/>
</dbReference>
<accession>A0A1G2LRU6</accession>
<protein>
    <recommendedName>
        <fullName evidence="4 5">Large ribosomal subunit protein uL24</fullName>
    </recommendedName>
</protein>
<evidence type="ECO:0000256" key="2">
    <source>
        <dbReference type="ARBA" id="ARBA00022980"/>
    </source>
</evidence>
<evidence type="ECO:0000256" key="4">
    <source>
        <dbReference type="ARBA" id="ARBA00035206"/>
    </source>
</evidence>
<sequence length="101" mass="11112">MIKKDDNVMVIAGKDKGKTGKVLKVFPKESLILVENANIKKKHIRPKREGKKGQVVQMPAPFHVSNVMIVCKNCGKKTRTGGKILESGAKIRICKKCAGEL</sequence>
<dbReference type="NCBIfam" id="TIGR01079">
    <property type="entry name" value="rplX_bact"/>
    <property type="match status" value="1"/>
</dbReference>
<dbReference type="InterPro" id="IPR057264">
    <property type="entry name" value="Ribosomal_uL24_C"/>
</dbReference>
<keyword evidence="3 5" id="KW-0687">Ribonucleoprotein</keyword>
<proteinExistence type="inferred from homology"/>
<comment type="similarity">
    <text evidence="1 5 6">Belongs to the universal ribosomal protein uL24 family.</text>
</comment>
<dbReference type="HAMAP" id="MF_01326_B">
    <property type="entry name" value="Ribosomal_uL24_B"/>
    <property type="match status" value="1"/>
</dbReference>
<dbReference type="SUPFAM" id="SSF50104">
    <property type="entry name" value="Translation proteins SH3-like domain"/>
    <property type="match status" value="1"/>
</dbReference>
<evidence type="ECO:0000256" key="5">
    <source>
        <dbReference type="HAMAP-Rule" id="MF_01326"/>
    </source>
</evidence>
<evidence type="ECO:0000259" key="7">
    <source>
        <dbReference type="SMART" id="SM00739"/>
    </source>
</evidence>
<dbReference type="InterPro" id="IPR005824">
    <property type="entry name" value="KOW"/>
</dbReference>
<dbReference type="GO" id="GO:0003735">
    <property type="term" value="F:structural constituent of ribosome"/>
    <property type="evidence" value="ECO:0007669"/>
    <property type="project" value="InterPro"/>
</dbReference>
<comment type="subunit">
    <text evidence="5">Part of the 50S ribosomal subunit.</text>
</comment>
<dbReference type="AlphaFoldDB" id="A0A1G2LRU6"/>
<feature type="domain" description="KOW" evidence="7">
    <location>
        <begin position="1"/>
        <end position="28"/>
    </location>
</feature>